<feature type="transmembrane region" description="Helical" evidence="7">
    <location>
        <begin position="477"/>
        <end position="499"/>
    </location>
</feature>
<dbReference type="Proteomes" id="UP000291562">
    <property type="component" value="Chromosome"/>
</dbReference>
<dbReference type="GO" id="GO:0005886">
    <property type="term" value="C:plasma membrane"/>
    <property type="evidence" value="ECO:0007669"/>
    <property type="project" value="UniProtKB-SubCell"/>
</dbReference>
<proteinExistence type="inferred from homology"/>
<dbReference type="PANTHER" id="PTHR30509:SF8">
    <property type="entry name" value="INNER MEMBRANE PROTEIN YCCS"/>
    <property type="match status" value="1"/>
</dbReference>
<keyword evidence="4 7" id="KW-1133">Transmembrane helix</keyword>
<dbReference type="Pfam" id="PF12805">
    <property type="entry name" value="FUSC-like"/>
    <property type="match status" value="1"/>
</dbReference>
<protein>
    <submittedName>
        <fullName evidence="10">Uncharacterized protein</fullName>
    </submittedName>
</protein>
<evidence type="ECO:0000256" key="5">
    <source>
        <dbReference type="ARBA" id="ARBA00023136"/>
    </source>
</evidence>
<feature type="transmembrane region" description="Helical" evidence="7">
    <location>
        <begin position="123"/>
        <end position="142"/>
    </location>
</feature>
<feature type="transmembrane region" description="Helical" evidence="7">
    <location>
        <begin position="506"/>
        <end position="539"/>
    </location>
</feature>
<organism evidence="10 11">
    <name type="scientific">Pseudolysobacter antarcticus</name>
    <dbReference type="NCBI Taxonomy" id="2511995"/>
    <lineage>
        <taxon>Bacteria</taxon>
        <taxon>Pseudomonadati</taxon>
        <taxon>Pseudomonadota</taxon>
        <taxon>Gammaproteobacteria</taxon>
        <taxon>Lysobacterales</taxon>
        <taxon>Rhodanobacteraceae</taxon>
        <taxon>Pseudolysobacter</taxon>
    </lineage>
</organism>
<evidence type="ECO:0000256" key="2">
    <source>
        <dbReference type="ARBA" id="ARBA00022475"/>
    </source>
</evidence>
<feature type="transmembrane region" description="Helical" evidence="7">
    <location>
        <begin position="551"/>
        <end position="571"/>
    </location>
</feature>
<dbReference type="InterPro" id="IPR049453">
    <property type="entry name" value="Memb_transporter_dom"/>
</dbReference>
<dbReference type="AlphaFoldDB" id="A0A411HKR0"/>
<dbReference type="EMBL" id="CP035704">
    <property type="protein sequence ID" value="QBB71116.1"/>
    <property type="molecule type" value="Genomic_DNA"/>
</dbReference>
<accession>A0A411HKR0</accession>
<evidence type="ECO:0000259" key="8">
    <source>
        <dbReference type="Pfam" id="PF12805"/>
    </source>
</evidence>
<keyword evidence="11" id="KW-1185">Reference proteome</keyword>
<evidence type="ECO:0000256" key="3">
    <source>
        <dbReference type="ARBA" id="ARBA00022692"/>
    </source>
</evidence>
<keyword evidence="5 7" id="KW-0472">Membrane</keyword>
<reference evidence="10 11" key="1">
    <citation type="submission" date="2019-01" db="EMBL/GenBank/DDBJ databases">
        <title>Pseudolysobacter antarctica gen. nov., sp. nov., isolated from Fildes Peninsula, Antarctica.</title>
        <authorList>
            <person name="Wei Z."/>
            <person name="Peng F."/>
        </authorList>
    </citation>
    <scope>NUCLEOTIDE SEQUENCE [LARGE SCALE GENOMIC DNA]</scope>
    <source>
        <strain evidence="10 11">AQ6-296</strain>
    </source>
</reference>
<dbReference type="OrthoDB" id="128040at2"/>
<sequence>MRRVPNGNRNTRVASISCSARCAVASHRNHECDAANDATLSRTELLNSVSTPAPRFHSYLLQEMLRLKPREVPYSVALRNTFGFLLPLVVGALSGHIEAGAGVAAGTLNVMFSDRPGPYRLRLQRMLSAALMAGLSAFVGFSLGGHDILIVIATALCGFGGAMLVALGPEAARVGLTSMILLIVCGAEARAPEPALVASALIFTGGLLQTLLAIAAWPLQRYRPERYALAAVYAELATNTRQRHESHQAPPLTEAINNLQVLLHGAHRARGLAMDAFRVLAGVAERLRIELLALADLREQFTVAANQHRLGQLLARSGDVLDAIADALRNGAAPLHAENLIASYEIVLAEMIAARDSGRDVRNAPLTHIACARAVGLGGQLRAAVRNASHAGSRGELQAQEIELRLPQALRPGNPLATLRANLSLSSIACRHAIRCAVCLALAVTVERLSGLAHGYWIPMTLAIVLKPDFGGTFTFALLRVIGTLVGLVLATAIVHFALGGIWERIILLGLLCFAFRELAAMHYGIAIAMLTGLIVVLLSLLGEAAGDTMLARGVGTIGGSTLALLAYALWPTWERSRVRPALATLVEAYRNYFSTLFDADERARTDARSAARAARTNVQASLERLRAEPRADVELSRLAEGIVANTNRFARAAMSLEAELQSTSILPQRESTLAFSARIGATLGDVATALRSQQPIAVTAELRAHQQAFAQALEPALDLPEQRDLALALIHTSDRITDSVDTLAHLLETNNPAEAADLPAALDTNSRNAKLDAAKRTRNG</sequence>
<feature type="transmembrane region" description="Helical" evidence="7">
    <location>
        <begin position="197"/>
        <end position="219"/>
    </location>
</feature>
<comment type="subcellular location">
    <subcellularLocation>
        <location evidence="1">Cell membrane</location>
        <topology evidence="1">Multi-pass membrane protein</topology>
    </subcellularLocation>
</comment>
<evidence type="ECO:0000313" key="10">
    <source>
        <dbReference type="EMBL" id="QBB71116.1"/>
    </source>
</evidence>
<comment type="similarity">
    <text evidence="6">Belongs to the YccS/YhfK family.</text>
</comment>
<evidence type="ECO:0000256" key="4">
    <source>
        <dbReference type="ARBA" id="ARBA00022989"/>
    </source>
</evidence>
<feature type="transmembrane region" description="Helical" evidence="7">
    <location>
        <begin position="148"/>
        <end position="167"/>
    </location>
</feature>
<evidence type="ECO:0000259" key="9">
    <source>
        <dbReference type="Pfam" id="PF13515"/>
    </source>
</evidence>
<keyword evidence="3 7" id="KW-0812">Transmembrane</keyword>
<evidence type="ECO:0000313" key="11">
    <source>
        <dbReference type="Proteomes" id="UP000291562"/>
    </source>
</evidence>
<gene>
    <name evidence="10" type="ORF">ELE36_12555</name>
</gene>
<evidence type="ECO:0000256" key="6">
    <source>
        <dbReference type="ARBA" id="ARBA00043993"/>
    </source>
</evidence>
<dbReference type="Pfam" id="PF13515">
    <property type="entry name" value="FUSC_2"/>
    <property type="match status" value="1"/>
</dbReference>
<feature type="domain" description="Integral membrane bound transporter" evidence="9">
    <location>
        <begin position="443"/>
        <end position="566"/>
    </location>
</feature>
<name>A0A411HKR0_9GAMM</name>
<evidence type="ECO:0000256" key="7">
    <source>
        <dbReference type="SAM" id="Phobius"/>
    </source>
</evidence>
<dbReference type="InterPro" id="IPR032692">
    <property type="entry name" value="YccS_N"/>
</dbReference>
<dbReference type="PANTHER" id="PTHR30509">
    <property type="entry name" value="P-HYDROXYBENZOIC ACID EFFLUX PUMP SUBUNIT-RELATED"/>
    <property type="match status" value="1"/>
</dbReference>
<dbReference type="KEGG" id="xbc:ELE36_12555"/>
<feature type="domain" description="Integral membrane protein YccS N-terminal" evidence="8">
    <location>
        <begin position="135"/>
        <end position="243"/>
    </location>
</feature>
<keyword evidence="2" id="KW-1003">Cell membrane</keyword>
<evidence type="ECO:0000256" key="1">
    <source>
        <dbReference type="ARBA" id="ARBA00004651"/>
    </source>
</evidence>